<accession>A0A3B1B6I3</accession>
<dbReference type="Pfam" id="PF00011">
    <property type="entry name" value="HSP20"/>
    <property type="match status" value="1"/>
</dbReference>
<evidence type="ECO:0000313" key="3">
    <source>
        <dbReference type="EMBL" id="VAX01915.1"/>
    </source>
</evidence>
<proteinExistence type="predicted"/>
<dbReference type="PROSITE" id="PS01031">
    <property type="entry name" value="SHSP"/>
    <property type="match status" value="1"/>
</dbReference>
<dbReference type="SUPFAM" id="SSF49764">
    <property type="entry name" value="HSP20-like chaperones"/>
    <property type="match status" value="1"/>
</dbReference>
<organism evidence="3">
    <name type="scientific">hydrothermal vent metagenome</name>
    <dbReference type="NCBI Taxonomy" id="652676"/>
    <lineage>
        <taxon>unclassified sequences</taxon>
        <taxon>metagenomes</taxon>
        <taxon>ecological metagenomes</taxon>
    </lineage>
</organism>
<dbReference type="InterPro" id="IPR007052">
    <property type="entry name" value="CS_dom"/>
</dbReference>
<dbReference type="AlphaFoldDB" id="A0A3B1B6I3"/>
<gene>
    <name evidence="3" type="ORF">MNBD_GAMMA22-208</name>
</gene>
<dbReference type="EMBL" id="UOFS01000050">
    <property type="protein sequence ID" value="VAX01915.1"/>
    <property type="molecule type" value="Genomic_DNA"/>
</dbReference>
<evidence type="ECO:0000259" key="1">
    <source>
        <dbReference type="PROSITE" id="PS01031"/>
    </source>
</evidence>
<dbReference type="InterPro" id="IPR002068">
    <property type="entry name" value="A-crystallin/Hsp20_dom"/>
</dbReference>
<feature type="domain" description="SHSP" evidence="1">
    <location>
        <begin position="55"/>
        <end position="166"/>
    </location>
</feature>
<dbReference type="InterPro" id="IPR031107">
    <property type="entry name" value="Small_HSP"/>
</dbReference>
<dbReference type="InterPro" id="IPR008978">
    <property type="entry name" value="HSP20-like_chaperone"/>
</dbReference>
<protein>
    <submittedName>
        <fullName evidence="3">Uncharacterized protein</fullName>
    </submittedName>
</protein>
<dbReference type="PANTHER" id="PTHR11527">
    <property type="entry name" value="HEAT-SHOCK PROTEIN 20 FAMILY MEMBER"/>
    <property type="match status" value="1"/>
</dbReference>
<feature type="domain" description="CS" evidence="2">
    <location>
        <begin position="60"/>
        <end position="166"/>
    </location>
</feature>
<evidence type="ECO:0000259" key="2">
    <source>
        <dbReference type="PROSITE" id="PS51203"/>
    </source>
</evidence>
<dbReference type="CDD" id="cd06464">
    <property type="entry name" value="ACD_sHsps-like"/>
    <property type="match status" value="1"/>
</dbReference>
<name>A0A3B1B6I3_9ZZZZ</name>
<dbReference type="PROSITE" id="PS51203">
    <property type="entry name" value="CS"/>
    <property type="match status" value="1"/>
</dbReference>
<dbReference type="Gene3D" id="2.60.40.790">
    <property type="match status" value="1"/>
</dbReference>
<sequence>MKDNATMTTHTEKTPENVSHRLSTFEELDHLFDNYIARDWLSPFTWRRPFEGIKTRAFEGKTPCIDVIDHKNEILVKAELPGVDKKDLDITVTKNSVTIKGSSYHEDTEDTDDYYHSEISTGSYQRTIALPTDVYEDKAKAKFKNGVLKLTLPKMKMAKQHKIEVE</sequence>
<reference evidence="3" key="1">
    <citation type="submission" date="2018-06" db="EMBL/GenBank/DDBJ databases">
        <authorList>
            <person name="Zhirakovskaya E."/>
        </authorList>
    </citation>
    <scope>NUCLEOTIDE SEQUENCE</scope>
</reference>